<comment type="caution">
    <text evidence="6">The sequence shown here is derived from an EMBL/GenBank/DDBJ whole genome shotgun (WGS) entry which is preliminary data.</text>
</comment>
<dbReference type="PROSITE" id="PS50106">
    <property type="entry name" value="PDZ"/>
    <property type="match status" value="1"/>
</dbReference>
<dbReference type="PROSITE" id="PS51257">
    <property type="entry name" value="PROKAR_LIPOPROTEIN"/>
    <property type="match status" value="1"/>
</dbReference>
<dbReference type="Proteomes" id="UP001241072">
    <property type="component" value="Unassembled WGS sequence"/>
</dbReference>
<name>A0ABT9BIR0_9MICO</name>
<protein>
    <submittedName>
        <fullName evidence="6">Trypsin-like peptidase domain-containing protein</fullName>
    </submittedName>
</protein>
<keyword evidence="4" id="KW-0732">Signal</keyword>
<evidence type="ECO:0000313" key="6">
    <source>
        <dbReference type="EMBL" id="MDO7880907.1"/>
    </source>
</evidence>
<dbReference type="InterPro" id="IPR043504">
    <property type="entry name" value="Peptidase_S1_PA_chymotrypsin"/>
</dbReference>
<evidence type="ECO:0000256" key="4">
    <source>
        <dbReference type="SAM" id="SignalP"/>
    </source>
</evidence>
<evidence type="ECO:0000259" key="5">
    <source>
        <dbReference type="PROSITE" id="PS50106"/>
    </source>
</evidence>
<keyword evidence="2" id="KW-0645">Protease</keyword>
<dbReference type="SUPFAM" id="SSF50494">
    <property type="entry name" value="Trypsin-like serine proteases"/>
    <property type="match status" value="1"/>
</dbReference>
<dbReference type="RefSeq" id="WP_305001332.1">
    <property type="nucleotide sequence ID" value="NZ_JAUQUB010000001.1"/>
</dbReference>
<reference evidence="6 7" key="1">
    <citation type="submission" date="2023-07" db="EMBL/GenBank/DDBJ databases">
        <title>Protaetiibacter sp. nov WY-16 isolated from soil.</title>
        <authorList>
            <person name="Liu B."/>
            <person name="Wan Y."/>
        </authorList>
    </citation>
    <scope>NUCLEOTIDE SEQUENCE [LARGE SCALE GENOMIC DNA]</scope>
    <source>
        <strain evidence="6 7">WY-16</strain>
    </source>
</reference>
<dbReference type="SMART" id="SM00228">
    <property type="entry name" value="PDZ"/>
    <property type="match status" value="1"/>
</dbReference>
<dbReference type="InterPro" id="IPR051201">
    <property type="entry name" value="Chloro_Bact_Ser_Proteases"/>
</dbReference>
<organism evidence="6 7">
    <name type="scientific">Antiquaquibacter soli</name>
    <dbReference type="NCBI Taxonomy" id="3064523"/>
    <lineage>
        <taxon>Bacteria</taxon>
        <taxon>Bacillati</taxon>
        <taxon>Actinomycetota</taxon>
        <taxon>Actinomycetes</taxon>
        <taxon>Micrococcales</taxon>
        <taxon>Microbacteriaceae</taxon>
        <taxon>Antiquaquibacter</taxon>
    </lineage>
</organism>
<gene>
    <name evidence="6" type="ORF">Q5716_01565</name>
</gene>
<dbReference type="Gene3D" id="2.40.10.10">
    <property type="entry name" value="Trypsin-like serine proteases"/>
    <property type="match status" value="2"/>
</dbReference>
<evidence type="ECO:0000313" key="7">
    <source>
        <dbReference type="Proteomes" id="UP001241072"/>
    </source>
</evidence>
<dbReference type="InterPro" id="IPR041489">
    <property type="entry name" value="PDZ_6"/>
</dbReference>
<dbReference type="SUPFAM" id="SSF50156">
    <property type="entry name" value="PDZ domain-like"/>
    <property type="match status" value="1"/>
</dbReference>
<evidence type="ECO:0000256" key="3">
    <source>
        <dbReference type="ARBA" id="ARBA00022801"/>
    </source>
</evidence>
<dbReference type="InterPro" id="IPR001478">
    <property type="entry name" value="PDZ"/>
</dbReference>
<feature type="domain" description="PDZ" evidence="5">
    <location>
        <begin position="220"/>
        <end position="311"/>
    </location>
</feature>
<accession>A0ABT9BIR0</accession>
<comment type="similarity">
    <text evidence="1">Belongs to the peptidase S1C family.</text>
</comment>
<dbReference type="PRINTS" id="PR00834">
    <property type="entry name" value="PROTEASES2C"/>
</dbReference>
<dbReference type="InterPro" id="IPR009003">
    <property type="entry name" value="Peptidase_S1_PA"/>
</dbReference>
<dbReference type="EMBL" id="JAUQUB010000001">
    <property type="protein sequence ID" value="MDO7880907.1"/>
    <property type="molecule type" value="Genomic_DNA"/>
</dbReference>
<dbReference type="Pfam" id="PF17820">
    <property type="entry name" value="PDZ_6"/>
    <property type="match status" value="1"/>
</dbReference>
<keyword evidence="3" id="KW-0378">Hydrolase</keyword>
<feature type="signal peptide" evidence="4">
    <location>
        <begin position="1"/>
        <end position="26"/>
    </location>
</feature>
<dbReference type="Gene3D" id="2.30.42.10">
    <property type="match status" value="1"/>
</dbReference>
<feature type="chain" id="PRO_5046194712" evidence="4">
    <location>
        <begin position="27"/>
        <end position="499"/>
    </location>
</feature>
<evidence type="ECO:0000256" key="2">
    <source>
        <dbReference type="ARBA" id="ARBA00022670"/>
    </source>
</evidence>
<evidence type="ECO:0000256" key="1">
    <source>
        <dbReference type="ARBA" id="ARBA00010541"/>
    </source>
</evidence>
<sequence>MQFTSRPLAAAAVLATAAAALTGCVASDPVVGFEDIKSATIQLEAHGAFVPIGTLDTVGFGGRGSGFLISSDGLAVTNNHVVTGAGTLEVWRGGSSDSTTAQVLGASECLDLAVVRVSGTNLPHFGWYEGEIEAGIDVVAAGFPLGDPNFTVTKGIVSKADIPQENSWASLDHVIEHDARIRGGNSGGPLVAENGRVVGINYAGENELDYAFAIHRDQVLPVIERLAKGERVLSLGLNLEAIAPTEDGEPLGVWVRSVQAGSPADEAGIIAGDVITELGGVALSREGTLEEYCDVLATQGVESTIDVGVYRPSEGASYLGQVNGDPIELVDAGAPADPEAPAPETPGGFVTVTDSSGSVSVSVPAAWTETFGDPITIIGGQYLSITATPDLDAYMSGFEVPGVTVAATDDTSGGIQPALNAYADFTDVCATSEPGDYDDGLYAGEYLYFTGCGGTADFLVLSTLAADGSHLLLVTVQMISETDKSENLEQILSSFQAVL</sequence>
<keyword evidence="7" id="KW-1185">Reference proteome</keyword>
<dbReference type="Pfam" id="PF13365">
    <property type="entry name" value="Trypsin_2"/>
    <property type="match status" value="1"/>
</dbReference>
<dbReference type="InterPro" id="IPR036034">
    <property type="entry name" value="PDZ_sf"/>
</dbReference>
<proteinExistence type="inferred from homology"/>
<dbReference type="PANTHER" id="PTHR43343">
    <property type="entry name" value="PEPTIDASE S12"/>
    <property type="match status" value="1"/>
</dbReference>
<dbReference type="InterPro" id="IPR001940">
    <property type="entry name" value="Peptidase_S1C"/>
</dbReference>
<dbReference type="PANTHER" id="PTHR43343:SF3">
    <property type="entry name" value="PROTEASE DO-LIKE 8, CHLOROPLASTIC"/>
    <property type="match status" value="1"/>
</dbReference>